<protein>
    <submittedName>
        <fullName evidence="1">Uncharacterized protein</fullName>
    </submittedName>
</protein>
<comment type="caution">
    <text evidence="1">The sequence shown here is derived from an EMBL/GenBank/DDBJ whole genome shotgun (WGS) entry which is preliminary data.</text>
</comment>
<evidence type="ECO:0000313" key="2">
    <source>
        <dbReference type="Proteomes" id="UP000266673"/>
    </source>
</evidence>
<dbReference type="AlphaFoldDB" id="A0A397UQD5"/>
<dbReference type="Proteomes" id="UP000266673">
    <property type="component" value="Unassembled WGS sequence"/>
</dbReference>
<dbReference type="EMBL" id="QKWP01001123">
    <property type="protein sequence ID" value="RIB11528.1"/>
    <property type="molecule type" value="Genomic_DNA"/>
</dbReference>
<evidence type="ECO:0000313" key="1">
    <source>
        <dbReference type="EMBL" id="RIB11528.1"/>
    </source>
</evidence>
<gene>
    <name evidence="1" type="ORF">C2G38_101230</name>
</gene>
<keyword evidence="2" id="KW-1185">Reference proteome</keyword>
<reference evidence="1 2" key="1">
    <citation type="submission" date="2018-06" db="EMBL/GenBank/DDBJ databases">
        <title>Comparative genomics reveals the genomic features of Rhizophagus irregularis, R. cerebriforme, R. diaphanum and Gigaspora rosea, and their symbiotic lifestyle signature.</title>
        <authorList>
            <person name="Morin E."/>
            <person name="San Clemente H."/>
            <person name="Chen E.C.H."/>
            <person name="De La Providencia I."/>
            <person name="Hainaut M."/>
            <person name="Kuo A."/>
            <person name="Kohler A."/>
            <person name="Murat C."/>
            <person name="Tang N."/>
            <person name="Roy S."/>
            <person name="Loubradou J."/>
            <person name="Henrissat B."/>
            <person name="Grigoriev I.V."/>
            <person name="Corradi N."/>
            <person name="Roux C."/>
            <person name="Martin F.M."/>
        </authorList>
    </citation>
    <scope>NUCLEOTIDE SEQUENCE [LARGE SCALE GENOMIC DNA]</scope>
    <source>
        <strain evidence="1 2">DAOM 194757</strain>
    </source>
</reference>
<sequence>MTKRKNYKTTLISIGKIIPEIHYGVFSRDWWIAIEKDSNNQATMLCPIRIGMKTHVELNGHEFFINVLEPNIEDSSSPTYQASCGLAYSEIYMSSSTAITSLYQQLFGTKTKFSGQLVMGFNQSDIVKQLLEDINFQPFEFYLDQLRIVVLELVYQKIKIGTMLEPDTNHHLLII</sequence>
<proteinExistence type="predicted"/>
<organism evidence="1 2">
    <name type="scientific">Gigaspora rosea</name>
    <dbReference type="NCBI Taxonomy" id="44941"/>
    <lineage>
        <taxon>Eukaryota</taxon>
        <taxon>Fungi</taxon>
        <taxon>Fungi incertae sedis</taxon>
        <taxon>Mucoromycota</taxon>
        <taxon>Glomeromycotina</taxon>
        <taxon>Glomeromycetes</taxon>
        <taxon>Diversisporales</taxon>
        <taxon>Gigasporaceae</taxon>
        <taxon>Gigaspora</taxon>
    </lineage>
</organism>
<name>A0A397UQD5_9GLOM</name>
<dbReference type="OrthoDB" id="2432039at2759"/>
<accession>A0A397UQD5</accession>